<feature type="compositionally biased region" description="Low complexity" evidence="1">
    <location>
        <begin position="3347"/>
        <end position="3361"/>
    </location>
</feature>
<feature type="compositionally biased region" description="Basic and acidic residues" evidence="1">
    <location>
        <begin position="3488"/>
        <end position="3505"/>
    </location>
</feature>
<feature type="region of interest" description="Disordered" evidence="1">
    <location>
        <begin position="2241"/>
        <end position="2283"/>
    </location>
</feature>
<evidence type="ECO:0000313" key="2">
    <source>
        <dbReference type="EMBL" id="KAK7195873.1"/>
    </source>
</evidence>
<feature type="compositionally biased region" description="Acidic residues" evidence="1">
    <location>
        <begin position="3411"/>
        <end position="3427"/>
    </location>
</feature>
<feature type="region of interest" description="Disordered" evidence="1">
    <location>
        <begin position="454"/>
        <end position="473"/>
    </location>
</feature>
<evidence type="ECO:0000256" key="1">
    <source>
        <dbReference type="SAM" id="MobiDB-lite"/>
    </source>
</evidence>
<feature type="compositionally biased region" description="Low complexity" evidence="1">
    <location>
        <begin position="2522"/>
        <end position="2539"/>
    </location>
</feature>
<feature type="compositionally biased region" description="Low complexity" evidence="1">
    <location>
        <begin position="491"/>
        <end position="502"/>
    </location>
</feature>
<dbReference type="PANTHER" id="PTHR23244:SF493">
    <property type="entry name" value="GALACTOSE OXIDASE, CENTRAL DOMAIN FAMILY PROTEIN"/>
    <property type="match status" value="1"/>
</dbReference>
<feature type="compositionally biased region" description="Acidic residues" evidence="1">
    <location>
        <begin position="3829"/>
        <end position="3858"/>
    </location>
</feature>
<feature type="compositionally biased region" description="Acidic residues" evidence="1">
    <location>
        <begin position="3528"/>
        <end position="3545"/>
    </location>
</feature>
<accession>A0AAW0ET54</accession>
<feature type="compositionally biased region" description="Acidic residues" evidence="1">
    <location>
        <begin position="3934"/>
        <end position="3944"/>
    </location>
</feature>
<feature type="compositionally biased region" description="Acidic residues" evidence="1">
    <location>
        <begin position="3208"/>
        <end position="3223"/>
    </location>
</feature>
<feature type="compositionally biased region" description="Polar residues" evidence="1">
    <location>
        <begin position="318"/>
        <end position="330"/>
    </location>
</feature>
<feature type="compositionally biased region" description="Low complexity" evidence="1">
    <location>
        <begin position="3558"/>
        <end position="3576"/>
    </location>
</feature>
<feature type="compositionally biased region" description="Basic residues" evidence="1">
    <location>
        <begin position="331"/>
        <end position="344"/>
    </location>
</feature>
<feature type="compositionally biased region" description="Acidic residues" evidence="1">
    <location>
        <begin position="2748"/>
        <end position="2764"/>
    </location>
</feature>
<feature type="compositionally biased region" description="Low complexity" evidence="1">
    <location>
        <begin position="2720"/>
        <end position="2736"/>
    </location>
</feature>
<feature type="compositionally biased region" description="Basic and acidic residues" evidence="1">
    <location>
        <begin position="3332"/>
        <end position="3346"/>
    </location>
</feature>
<feature type="compositionally biased region" description="Acidic residues" evidence="1">
    <location>
        <begin position="2855"/>
        <end position="2869"/>
    </location>
</feature>
<protein>
    <submittedName>
        <fullName evidence="2">Galactose oxidase, central domain containing protein</fullName>
    </submittedName>
</protein>
<feature type="compositionally biased region" description="Low complexity" evidence="1">
    <location>
        <begin position="3752"/>
        <end position="3765"/>
    </location>
</feature>
<dbReference type="PANTHER" id="PTHR23244">
    <property type="entry name" value="KELCH REPEAT DOMAIN"/>
    <property type="match status" value="1"/>
</dbReference>
<feature type="compositionally biased region" description="Basic and acidic residues" evidence="1">
    <location>
        <begin position="938"/>
        <end position="948"/>
    </location>
</feature>
<feature type="region of interest" description="Disordered" evidence="1">
    <location>
        <begin position="483"/>
        <end position="514"/>
    </location>
</feature>
<feature type="region of interest" description="Disordered" evidence="1">
    <location>
        <begin position="844"/>
        <end position="865"/>
    </location>
</feature>
<feature type="compositionally biased region" description="Low complexity" evidence="1">
    <location>
        <begin position="2552"/>
        <end position="2570"/>
    </location>
</feature>
<feature type="compositionally biased region" description="Pro residues" evidence="1">
    <location>
        <begin position="392"/>
        <end position="405"/>
    </location>
</feature>
<feature type="region of interest" description="Disordered" evidence="1">
    <location>
        <begin position="1528"/>
        <end position="1550"/>
    </location>
</feature>
<feature type="region of interest" description="Disordered" evidence="1">
    <location>
        <begin position="2108"/>
        <end position="2198"/>
    </location>
</feature>
<feature type="compositionally biased region" description="Low complexity" evidence="1">
    <location>
        <begin position="3440"/>
        <end position="3458"/>
    </location>
</feature>
<dbReference type="EMBL" id="JAECZO010000063">
    <property type="protein sequence ID" value="KAK7195873.1"/>
    <property type="molecule type" value="Genomic_DNA"/>
</dbReference>
<comment type="caution">
    <text evidence="2">The sequence shown here is derived from an EMBL/GenBank/DDBJ whole genome shotgun (WGS) entry which is preliminary data.</text>
</comment>
<feature type="compositionally biased region" description="Pro residues" evidence="1">
    <location>
        <begin position="225"/>
        <end position="236"/>
    </location>
</feature>
<feature type="compositionally biased region" description="Low complexity" evidence="1">
    <location>
        <begin position="3684"/>
        <end position="3706"/>
    </location>
</feature>
<proteinExistence type="predicted"/>
<feature type="region of interest" description="Disordered" evidence="1">
    <location>
        <begin position="2333"/>
        <end position="2490"/>
    </location>
</feature>
<feature type="compositionally biased region" description="Low complexity" evidence="1">
    <location>
        <begin position="2460"/>
        <end position="2476"/>
    </location>
</feature>
<dbReference type="SUPFAM" id="SSF50965">
    <property type="entry name" value="Galactose oxidase, central domain"/>
    <property type="match status" value="1"/>
</dbReference>
<feature type="compositionally biased region" description="Low complexity" evidence="1">
    <location>
        <begin position="2815"/>
        <end position="2839"/>
    </location>
</feature>
<feature type="compositionally biased region" description="Low complexity" evidence="1">
    <location>
        <begin position="3139"/>
        <end position="3153"/>
    </location>
</feature>
<feature type="region of interest" description="Disordered" evidence="1">
    <location>
        <begin position="1232"/>
        <end position="1258"/>
    </location>
</feature>
<feature type="compositionally biased region" description="Polar residues" evidence="1">
    <location>
        <begin position="853"/>
        <end position="863"/>
    </location>
</feature>
<feature type="compositionally biased region" description="Low complexity" evidence="1">
    <location>
        <begin position="3897"/>
        <end position="3908"/>
    </location>
</feature>
<feature type="compositionally biased region" description="Basic and acidic residues" evidence="1">
    <location>
        <begin position="2899"/>
        <end position="2910"/>
    </location>
</feature>
<dbReference type="InterPro" id="IPR015915">
    <property type="entry name" value="Kelch-typ_b-propeller"/>
</dbReference>
<feature type="compositionally biased region" description="Low complexity" evidence="1">
    <location>
        <begin position="2267"/>
        <end position="2283"/>
    </location>
</feature>
<feature type="region of interest" description="Disordered" evidence="1">
    <location>
        <begin position="2502"/>
        <end position="4028"/>
    </location>
</feature>
<feature type="compositionally biased region" description="Low complexity" evidence="1">
    <location>
        <begin position="3781"/>
        <end position="3797"/>
    </location>
</feature>
<dbReference type="Pfam" id="PF24681">
    <property type="entry name" value="Kelch_KLHDC2_KLHL20_DRC7"/>
    <property type="match status" value="1"/>
</dbReference>
<organism evidence="2 3">
    <name type="scientific">Novymonas esmeraldas</name>
    <dbReference type="NCBI Taxonomy" id="1808958"/>
    <lineage>
        <taxon>Eukaryota</taxon>
        <taxon>Discoba</taxon>
        <taxon>Euglenozoa</taxon>
        <taxon>Kinetoplastea</taxon>
        <taxon>Metakinetoplastina</taxon>
        <taxon>Trypanosomatida</taxon>
        <taxon>Trypanosomatidae</taxon>
        <taxon>Novymonas</taxon>
    </lineage>
</organism>
<feature type="region of interest" description="Disordered" evidence="1">
    <location>
        <begin position="166"/>
        <end position="446"/>
    </location>
</feature>
<feature type="compositionally biased region" description="Low complexity" evidence="1">
    <location>
        <begin position="3922"/>
        <end position="3933"/>
    </location>
</feature>
<feature type="compositionally biased region" description="Basic and acidic residues" evidence="1">
    <location>
        <begin position="3290"/>
        <end position="3301"/>
    </location>
</feature>
<feature type="compositionally biased region" description="Pro residues" evidence="1">
    <location>
        <begin position="2540"/>
        <end position="2551"/>
    </location>
</feature>
<feature type="compositionally biased region" description="Pro residues" evidence="1">
    <location>
        <begin position="2477"/>
        <end position="2488"/>
    </location>
</feature>
<feature type="compositionally biased region" description="Acidic residues" evidence="1">
    <location>
        <begin position="3987"/>
        <end position="4009"/>
    </location>
</feature>
<feature type="compositionally biased region" description="Low complexity" evidence="1">
    <location>
        <begin position="2333"/>
        <end position="2398"/>
    </location>
</feature>
<feature type="compositionally biased region" description="Low complexity" evidence="1">
    <location>
        <begin position="2406"/>
        <end position="2430"/>
    </location>
</feature>
<keyword evidence="3" id="KW-1185">Reference proteome</keyword>
<dbReference type="InterPro" id="IPR011043">
    <property type="entry name" value="Gal_Oxase/kelch_b-propeller"/>
</dbReference>
<feature type="compositionally biased region" description="Low complexity" evidence="1">
    <location>
        <begin position="3734"/>
        <end position="3743"/>
    </location>
</feature>
<feature type="region of interest" description="Disordered" evidence="1">
    <location>
        <begin position="938"/>
        <end position="959"/>
    </location>
</feature>
<reference evidence="2 3" key="1">
    <citation type="journal article" date="2021" name="MBio">
        <title>A New Model Trypanosomatid, Novymonas esmeraldas: Genomic Perception of Its 'Candidatus Pandoraea novymonadis' Endosymbiont.</title>
        <authorList>
            <person name="Zakharova A."/>
            <person name="Saura A."/>
            <person name="Butenko A."/>
            <person name="Podesvova L."/>
            <person name="Warmusova S."/>
            <person name="Kostygov A.Y."/>
            <person name="Nenarokova A."/>
            <person name="Lukes J."/>
            <person name="Opperdoes F.R."/>
            <person name="Yurchenko V."/>
        </authorList>
    </citation>
    <scope>NUCLEOTIDE SEQUENCE [LARGE SCALE GENOMIC DNA]</scope>
    <source>
        <strain evidence="2 3">E262AT.01</strain>
    </source>
</reference>
<feature type="compositionally biased region" description="Low complexity" evidence="1">
    <location>
        <begin position="3043"/>
        <end position="3054"/>
    </location>
</feature>
<feature type="compositionally biased region" description="Basic residues" evidence="1">
    <location>
        <begin position="2180"/>
        <end position="2189"/>
    </location>
</feature>
<feature type="compositionally biased region" description="Low complexity" evidence="1">
    <location>
        <begin position="3603"/>
        <end position="3612"/>
    </location>
</feature>
<feature type="compositionally biased region" description="Acidic residues" evidence="1">
    <location>
        <begin position="3593"/>
        <end position="3602"/>
    </location>
</feature>
<feature type="compositionally biased region" description="Acidic residues" evidence="1">
    <location>
        <begin position="3024"/>
        <end position="3037"/>
    </location>
</feature>
<evidence type="ECO:0000313" key="3">
    <source>
        <dbReference type="Proteomes" id="UP001430356"/>
    </source>
</evidence>
<sequence length="4067" mass="414786">MEDTSFFSGLSSIGEAVGEAGYGRCVSVLVTSCTPAADELAVRLGGPGCPWEVLPLPMQQPVVLHRQPGVGIARRATELAFATTAYATDTAGNADDVHPSTELVAMDVLTGTAVAAAAVASVTDGTVAALTAVAGNAGDDDDSNSNGDAAPPLHVSFRWAVGEFLPGATPPTAAEVAPHPDEEAPEMLLPTSDGDDDRDNALHTPRTPTPIGDEATTPLSSEEQPPTPPTLQPAPPDVAAEAGESEAVQRTSVQDTEEHETVPSEVAPIAAHSDTDAPSQPKSPSAADPLRAPDSDAESDGKGAPAHASEDGAPPNTMPSGAQSSSSRSNTPRRQRPRNYRRSTIHMEMAPELTPPPTDDLAAAPEERDTASEDTVQISDDDDDDVAVVMHRPPPPPPPPRPPQSPAAAAAVAAVAVIAADEAEGEAAASTTGRQLPPSHAAPALDPHMVEPAHTTSEVGRSSGSAGDRTPSSHVAQLRYDADATPEKQRSPQQQQQRTAKAAPPPPLPTADTLFEGADGAAVVVIVGVVSLCNSNGAADPHRVVRVDLEAAERHSGSHAGVLAFRTAPALRGLAMAVPQVSSVVLLPSTQHRHSSVSQTDSEAVADAATLPPLHVTCVVTEQVEAATDGSASTTLWSAVADVAPPRGSPSAAPISHQVSFTGDNGDVVLTSWTYMTVSTYRDAVLNLRSRGAAPGAHPILQMMLVDESPPPSQARTKPSRRAGGATASIWVASPAPSSSCEAAGSGALAHRIVTVSRVDGFAHQPVSVPVRDPLVYVAVQHLGSSAAPSTTASHAQPIFPRMFADAWTRLSPTTTPSSSPASSSTVLYYRIVDSSAAAAASGPASLPASLRDATTQPRQAGSDSAMLREVTVTVRPSTALLYALPSPVAASSSDAGPHTPPACRVLLRHAATRAVLAESSAATGVLTYRGFLPLPGDTRRAPMRRAEPAAASAASHADADADGMANSLFRDPWEVLLIADAAPPAKPRTAAARPAARLPDRGATAWRGDVAAGEVAAAWTGSMQLSCAALYSAPPTGTHWRTRVCVSALPPSSARPSLPAATAAALRSPSAALGARLEVTCAVRCHPLGTDSAVFCLRSLRLVPSPVSPVPPSGGAPSPPSQAQLWFTTGGSSAEGVRSAWADAGSAPPTVKDVQRAWAPASSASCCSCTPLLCIDDDGRLVPSGTPVLLSTTNACARLCVALTAAAASLDDARSLRRRVAAVRKGAIHRFKKARGDGEDSGTGEGRQRRRRPAPTAQQMPEVFVQCVDAVAMRVDNYVEVDLSASLAAASERLGQTRHRLLLSSVSGAVRVSRHAVLELQGQWIKMPRHVQIIPPEYTPSPRLWALRCSSMVRQPDTPPRAARCGSGATDGVELAQEVLEAHMGYDVVVRSVPLDYTDPTEHAVQTVLPGLSFDKLVLKMKLEDERVQPYCEVVSSASSSSTTAAAMSARRGARSATTANGDAAAEEDMAELLEFVFGPTGIAHTAYASEASHKVAVVHFVFGDAYTTRTALSVSCTPSAAAVSGVAAPSHTNGHAAPPSSSLREKSSAALSSSSSVQVVCDGLVRTATLYGFLPESVVARRFPGVSHRRYPPELSWYHGDLTVPGEEERQRREDGEAAWRRGLTEQRLGELQTPGSLVASAVTQHPYDCLPLMVEPSLTRCSDGRHYIVFGGLSTATGAASSCVYAFDAAAQMWQLLRAQRGSRGGLVSSSSPVAVPSPRYGHTAVYRPADGAVYVFGGRGPRDSTATGPMSGAYDKDDVAGGSAAAVVYGDVWRLSWDANAGTVVTTELHCTWADAPSSAVGVSQSHVSLSLVAGDLESGLARWRHAAVLHDDYMVVFGGQSSAGACCSCAELLYLDMKTQEWAARRSFGADVPCPRYGHVATVAKGGAILFVFGGWTMPSSLRDSDTLGDTVNSDGRQTATALSDLFKMDLITRMWSRVVPNGAVRPPALEMADMTSCTLDGCPVILLVGGRVPDAAAAGAAATTDAGAAPLEVFLFSTATLFWRVVAMDCTPVAARFGLRAAASATFTHASGSGHGTDATSRPDLSRVRRALPTRGLRIGEILVVGGLPLTVANVAQTAPAISILLSVGGGSNAAGRRAITAAHATAAPESQEQSLTPRPPTAPRGVATRRPMTSPALSAPRRPHPPPGSRASGESWSEQDGSSAAAAGTRRSAERRRHRYRRPPSAAAGRGAVDVGWASLDPHHLSCYSTLTPRQQRRLVRRLYTQDIETRVQHRHQLQGEVDLERATPPLRFGRRRSRSPGTGRSPSSARQASAPLHRPAFDAAAAASGLAAPSVLQRPLATEAPVNGAPLDASAAQRELHSAFLRRSGSSTGSSSLTSSTTRSSTSRSIDGFSSVSRSSGARHASSPRPSAEAEAAPSALSSSASSSSFHDAESDAEPMAPRAAAAAAASAVSPSSRSSAASDDEGAAGESRGAAEGQKDADSPSDDDFESASSDASSAAAAVAVAVPPTPTPPPPPPRAASVLVPVAAVPVPVPAPVPTVETTSEGEHDGGSVAAASSIASSSSSTPAARPSPPPPPPPPALSSSSPPSSSRSSSSASSAPAPPVDADEAPERDAPTPLIPTPPASTSSPSLAAAEVSSRPATPPAAEVPSEAQSVADGASSSVAAPAAPSTATSPLSSARSARPASGDDVVDAGVEGAEKAGVTAAAPSAPAHEQDDGDRGAATGVVSSNDDDDDDDWEVDSEAEDAPANDAPASAIASSPQSSSGHDVAADKDNSGDDAEVPEDWEVAEDPAPEPRVASASESAKEDEEEEEEEGEGVVPVADAHDEVATQSPPSTPPRRDGSGSAVSEASAAASSAPRSSQQSVPAMEEEADAGADDAVPREDEEDYAAVDDDWETMSDAHHDSDGDDGGERAGDDGDVGGALSVSEEKPVMQEEGSRSSVSAAAADSLEDLTPPPAPREHATPPSSSLSSPPAEEAAAPSVSEATEHELSSDTGVEEEEPEAAAPAAVTAGSSPSLPPSSIAGSEAPRPTIPETPLGILSDEADSATSADDGEDGEDGDDDAAADGSRDVPPSAVVSVPDAAEDSEALTSPSLVAAEVEDAAVETGREVESRVSSSAAGPADNWVDPPASTPHESEDTGVEEEEEATKVESSAEESTGALPLTSADAVATDAPAAPVEVVSREESTAPASDEMPGDASAASIPLPPPPMHVGDASESSSDGSSAGGVFVGAVDETGENVEEASTTDDDGQAMRLPAADASTGSAAFGTEEMSPRPSIGAAAPTAEADDSASEAAAAMGDRERGGLGDADNGAAAVAEREPSGRETETSHPSVGDGEEKRNTESGAAPSVPAAEDDAEVVSHRSEEDAAEEPHAQSAPSPESSAADVPSEPKDESAAVEELSADDDAVEEPHDSSVHVPAADAPSEPKDESAANTELSAEDAAEEPEEEEEEEAAPVAERVADDGAAESQAASSPSPESSASDAPSEPRDESAAAAAAVELSSEDGAPSGLQDESAARSADDDAAEEPHDSSVHVPTADAPSEPKDESAANTELSAEDAAEEPEEEEEEEEAAPVAERVADDGAAESQAASSPSPESSAADAPSEPRDESAAAAAAAEPSAEDAAEEPEAAASAAAVELSSEDDAPSEPKDDSAAVEDLSADDDAAEEPHDSSVHVPTADAPSEAKDDLAPSADVSRDAAGEAEEPHDASAEAAELSSHAASASPSEPSANPSPTEPQDDLPVAADVSAADAAEEPHDESAALAAELSSADVPSEPLHDAAAAEADSSFADDAAQEPSAADAPSGLQDDSASSAEPSADGGAPPVACDNAGVTAELSAEAAQVGPHDESAPSAASSEEDDAAGQPQDELDLPGELSVDDAPEELPGEAAASTESGHAYPAPVILPPDRWDEVSRETPPARAHRPLAPAPAASAEASRYDNDDDDDDDASQLGDADAALELPADETEEDEETPAPVILPPDRWDKVSRETPPARAHRPLAPAPAASAEASRYDNDNDDDDADAALELPADEAAEEETPVTHVIVPLPSPPGGVSGELEASVQEADGSVVELDDGRDLLDRRRGVEVAVQDDDFDF</sequence>
<feature type="compositionally biased region" description="Low complexity" evidence="1">
    <location>
        <begin position="3185"/>
        <end position="3196"/>
    </location>
</feature>
<feature type="compositionally biased region" description="Polar residues" evidence="1">
    <location>
        <begin position="2159"/>
        <end position="2168"/>
    </location>
</feature>
<name>A0AAW0ET54_9TRYP</name>
<feature type="compositionally biased region" description="Acidic residues" evidence="1">
    <location>
        <begin position="2777"/>
        <end position="2788"/>
    </location>
</feature>
<feature type="compositionally biased region" description="Low complexity" evidence="1">
    <location>
        <begin position="3970"/>
        <end position="3981"/>
    </location>
</feature>
<feature type="compositionally biased region" description="Acidic residues" evidence="1">
    <location>
        <begin position="2701"/>
        <end position="2719"/>
    </location>
</feature>
<feature type="compositionally biased region" description="Basic and acidic residues" evidence="1">
    <location>
        <begin position="3656"/>
        <end position="3683"/>
    </location>
</feature>
<feature type="compositionally biased region" description="Low complexity" evidence="1">
    <location>
        <begin position="2595"/>
        <end position="2605"/>
    </location>
</feature>
<dbReference type="Gene3D" id="2.120.10.80">
    <property type="entry name" value="Kelch-type beta propeller"/>
    <property type="match status" value="2"/>
</dbReference>
<feature type="compositionally biased region" description="Low complexity" evidence="1">
    <location>
        <begin position="2936"/>
        <end position="2957"/>
    </location>
</feature>
<feature type="compositionally biased region" description="Low complexity" evidence="1">
    <location>
        <begin position="2625"/>
        <end position="2659"/>
    </location>
</feature>
<gene>
    <name evidence="2" type="ORF">NESM_000519800</name>
</gene>
<feature type="compositionally biased region" description="Basic and acidic residues" evidence="1">
    <location>
        <begin position="2871"/>
        <end position="2888"/>
    </location>
</feature>
<feature type="compositionally biased region" description="Low complexity" evidence="1">
    <location>
        <begin position="406"/>
        <end position="420"/>
    </location>
</feature>
<dbReference type="Proteomes" id="UP001430356">
    <property type="component" value="Unassembled WGS sequence"/>
</dbReference>
<feature type="compositionally biased region" description="Low complexity" evidence="1">
    <location>
        <begin position="2911"/>
        <end position="2920"/>
    </location>
</feature>